<accession>A0A841TVG2</accession>
<dbReference type="InterPro" id="IPR011547">
    <property type="entry name" value="SLC26A/SulP_dom"/>
</dbReference>
<evidence type="ECO:0000256" key="4">
    <source>
        <dbReference type="ARBA" id="ARBA00023136"/>
    </source>
</evidence>
<feature type="transmembrane region" description="Helical" evidence="5">
    <location>
        <begin position="167"/>
        <end position="184"/>
    </location>
</feature>
<dbReference type="RefSeq" id="WP_185136497.1">
    <property type="nucleotide sequence ID" value="NZ_JACJVR010000054.1"/>
</dbReference>
<feature type="transmembrane region" description="Helical" evidence="5">
    <location>
        <begin position="118"/>
        <end position="138"/>
    </location>
</feature>
<feature type="transmembrane region" description="Helical" evidence="5">
    <location>
        <begin position="291"/>
        <end position="309"/>
    </location>
</feature>
<comment type="subcellular location">
    <subcellularLocation>
        <location evidence="1">Membrane</location>
        <topology evidence="1">Multi-pass membrane protein</topology>
    </subcellularLocation>
</comment>
<dbReference type="PANTHER" id="PTHR43310">
    <property type="entry name" value="SULFATE TRANSPORTER YBAR-RELATED"/>
    <property type="match status" value="1"/>
</dbReference>
<name>A0A841TVG2_9BACL</name>
<feature type="domain" description="SLC26A/SulP transporter" evidence="6">
    <location>
        <begin position="160"/>
        <end position="355"/>
    </location>
</feature>
<dbReference type="Pfam" id="PF00916">
    <property type="entry name" value="Sulfate_transp"/>
    <property type="match status" value="2"/>
</dbReference>
<protein>
    <submittedName>
        <fullName evidence="7">SulP family inorganic anion transporter</fullName>
    </submittedName>
</protein>
<evidence type="ECO:0000256" key="5">
    <source>
        <dbReference type="SAM" id="Phobius"/>
    </source>
</evidence>
<evidence type="ECO:0000256" key="3">
    <source>
        <dbReference type="ARBA" id="ARBA00022989"/>
    </source>
</evidence>
<dbReference type="GO" id="GO:0016020">
    <property type="term" value="C:membrane"/>
    <property type="evidence" value="ECO:0007669"/>
    <property type="project" value="UniProtKB-SubCell"/>
</dbReference>
<reference evidence="7 8" key="1">
    <citation type="submission" date="2020-08" db="EMBL/GenBank/DDBJ databases">
        <title>Cohnella phylogeny.</title>
        <authorList>
            <person name="Dunlap C."/>
        </authorList>
    </citation>
    <scope>NUCLEOTIDE SEQUENCE [LARGE SCALE GENOMIC DNA]</scope>
    <source>
        <strain evidence="7 8">DSM 25239</strain>
    </source>
</reference>
<evidence type="ECO:0000259" key="6">
    <source>
        <dbReference type="Pfam" id="PF00916"/>
    </source>
</evidence>
<keyword evidence="3 5" id="KW-1133">Transmembrane helix</keyword>
<evidence type="ECO:0000313" key="7">
    <source>
        <dbReference type="EMBL" id="MBB6692507.1"/>
    </source>
</evidence>
<dbReference type="Proteomes" id="UP000553776">
    <property type="component" value="Unassembled WGS sequence"/>
</dbReference>
<dbReference type="PANTHER" id="PTHR43310:SF1">
    <property type="entry name" value="SULFATE TRANSPORTER YBAR-RELATED"/>
    <property type="match status" value="1"/>
</dbReference>
<evidence type="ECO:0000313" key="8">
    <source>
        <dbReference type="Proteomes" id="UP000553776"/>
    </source>
</evidence>
<dbReference type="EMBL" id="JACJVR010000054">
    <property type="protein sequence ID" value="MBB6692507.1"/>
    <property type="molecule type" value="Genomic_DNA"/>
</dbReference>
<feature type="transmembrane region" description="Helical" evidence="5">
    <location>
        <begin position="354"/>
        <end position="379"/>
    </location>
</feature>
<keyword evidence="2 5" id="KW-0812">Transmembrane</keyword>
<proteinExistence type="predicted"/>
<keyword evidence="4 5" id="KW-0472">Membrane</keyword>
<sequence length="398" mass="42412">MRLRLKQQWLSNPRLDILAGITTVLALIPDSLAFAFIAGVNPMVSIYSTICILLLISFFGGRPGMVSSSAGSMAVLMTALVAEQGLEYLFAATLLTGVIQFLMGVFKMGRLMRFVPHSVVTGFVNSLAILIFLSQLRYFEGQPWLMYAMVAVTVAIIYALPRWFKAVPSPLVAIVLMSAAYVLVPGDPFQTVGDLATIQATLPIPHWPDIPLNLDTLWKILPTAISLAIVGYSETLLTQTMIDDLTGTKTDKDRELRGQGIANAATGLMGGMAGCALVAESVINVKNGGTTRLSTLVAGVALLVLIFALGDVVSAIPIAALVGVMVYVCVEIFDWKSLRNFRRVPPADFATMALTVAIVVATHNLAIGVLAGVAISAVLRFSTRSKLPAASKAAELDS</sequence>
<evidence type="ECO:0000256" key="2">
    <source>
        <dbReference type="ARBA" id="ARBA00022692"/>
    </source>
</evidence>
<feature type="transmembrane region" description="Helical" evidence="5">
    <location>
        <begin position="43"/>
        <end position="60"/>
    </location>
</feature>
<feature type="transmembrane region" description="Helical" evidence="5">
    <location>
        <begin position="88"/>
        <end position="106"/>
    </location>
</feature>
<dbReference type="InterPro" id="IPR052706">
    <property type="entry name" value="Membrane-Transporter-like"/>
</dbReference>
<evidence type="ECO:0000256" key="1">
    <source>
        <dbReference type="ARBA" id="ARBA00004141"/>
    </source>
</evidence>
<feature type="transmembrane region" description="Helical" evidence="5">
    <location>
        <begin position="260"/>
        <end position="279"/>
    </location>
</feature>
<keyword evidence="8" id="KW-1185">Reference proteome</keyword>
<organism evidence="7 8">
    <name type="scientific">Cohnella xylanilytica</name>
    <dbReference type="NCBI Taxonomy" id="557555"/>
    <lineage>
        <taxon>Bacteria</taxon>
        <taxon>Bacillati</taxon>
        <taxon>Bacillota</taxon>
        <taxon>Bacilli</taxon>
        <taxon>Bacillales</taxon>
        <taxon>Paenibacillaceae</taxon>
        <taxon>Cohnella</taxon>
    </lineage>
</organism>
<feature type="transmembrane region" description="Helical" evidence="5">
    <location>
        <begin position="144"/>
        <end position="160"/>
    </location>
</feature>
<gene>
    <name evidence="7" type="ORF">H7B90_13945</name>
</gene>
<dbReference type="AlphaFoldDB" id="A0A841TVG2"/>
<feature type="domain" description="SLC26A/SulP transporter" evidence="6">
    <location>
        <begin position="15"/>
        <end position="142"/>
    </location>
</feature>
<comment type="caution">
    <text evidence="7">The sequence shown here is derived from an EMBL/GenBank/DDBJ whole genome shotgun (WGS) entry which is preliminary data.</text>
</comment>